<organism evidence="1">
    <name type="scientific">Trypanosoma vivax (strain Y486)</name>
    <dbReference type="NCBI Taxonomy" id="1055687"/>
    <lineage>
        <taxon>Eukaryota</taxon>
        <taxon>Discoba</taxon>
        <taxon>Euglenozoa</taxon>
        <taxon>Kinetoplastea</taxon>
        <taxon>Metakinetoplastina</taxon>
        <taxon>Trypanosomatida</taxon>
        <taxon>Trypanosomatidae</taxon>
        <taxon>Trypanosoma</taxon>
        <taxon>Duttonella</taxon>
    </lineage>
</organism>
<proteinExistence type="predicted"/>
<dbReference type="EMBL" id="HE573026">
    <property type="protein sequence ID" value="CCC51588.1"/>
    <property type="molecule type" value="Genomic_DNA"/>
</dbReference>
<evidence type="ECO:0000313" key="1">
    <source>
        <dbReference type="EMBL" id="CCC51588.1"/>
    </source>
</evidence>
<dbReference type="AlphaFoldDB" id="G0U6T3"/>
<sequence>MHNSVLLCSANITVAARCFSPLNIVNGATIVMATDRIPQSLIANLCGISAAVPWAGTSSKPSSSGASLYPRLVISVGSAQLHPHHFSCFLHSRMILPLLSG</sequence>
<protein>
    <submittedName>
        <fullName evidence="1">Uncharacterized protein</fullName>
    </submittedName>
</protein>
<name>G0U6T3_TRYVY</name>
<accession>G0U6T3</accession>
<dbReference type="VEuPathDB" id="TriTrypDB:TvY486_1006370"/>
<reference evidence="1" key="1">
    <citation type="journal article" date="2012" name="Proc. Natl. Acad. Sci. U.S.A.">
        <title>Antigenic diversity is generated by distinct evolutionary mechanisms in African trypanosome species.</title>
        <authorList>
            <person name="Jackson A.P."/>
            <person name="Berry A."/>
            <person name="Aslett M."/>
            <person name="Allison H.C."/>
            <person name="Burton P."/>
            <person name="Vavrova-Anderson J."/>
            <person name="Brown R."/>
            <person name="Browne H."/>
            <person name="Corton N."/>
            <person name="Hauser H."/>
            <person name="Gamble J."/>
            <person name="Gilderthorp R."/>
            <person name="Marcello L."/>
            <person name="McQuillan J."/>
            <person name="Otto T.D."/>
            <person name="Quail M.A."/>
            <person name="Sanders M.J."/>
            <person name="van Tonder A."/>
            <person name="Ginger M.L."/>
            <person name="Field M.C."/>
            <person name="Barry J.D."/>
            <person name="Hertz-Fowler C."/>
            <person name="Berriman M."/>
        </authorList>
    </citation>
    <scope>NUCLEOTIDE SEQUENCE</scope>
    <source>
        <strain evidence="1">Y486</strain>
    </source>
</reference>
<gene>
    <name evidence="1" type="ORF">TVY486_1006370</name>
</gene>